<feature type="compositionally biased region" description="Gly residues" evidence="1">
    <location>
        <begin position="259"/>
        <end position="269"/>
    </location>
</feature>
<keyword evidence="2" id="KW-0472">Membrane</keyword>
<name>A0A852U716_9ACTN</name>
<feature type="chain" id="PRO_5032409296" description="Secreted protein" evidence="3">
    <location>
        <begin position="23"/>
        <end position="833"/>
    </location>
</feature>
<keyword evidence="3" id="KW-0732">Signal</keyword>
<dbReference type="Pfam" id="PF19516">
    <property type="entry name" value="DUF6049"/>
    <property type="match status" value="1"/>
</dbReference>
<feature type="transmembrane region" description="Helical" evidence="2">
    <location>
        <begin position="732"/>
        <end position="752"/>
    </location>
</feature>
<feature type="compositionally biased region" description="Polar residues" evidence="1">
    <location>
        <begin position="823"/>
        <end position="833"/>
    </location>
</feature>
<organism evidence="4 5">
    <name type="scientific">Spinactinospora alkalitolerans</name>
    <dbReference type="NCBI Taxonomy" id="687207"/>
    <lineage>
        <taxon>Bacteria</taxon>
        <taxon>Bacillati</taxon>
        <taxon>Actinomycetota</taxon>
        <taxon>Actinomycetes</taxon>
        <taxon>Streptosporangiales</taxon>
        <taxon>Nocardiopsidaceae</taxon>
        <taxon>Spinactinospora</taxon>
    </lineage>
</organism>
<keyword evidence="2" id="KW-0812">Transmembrane</keyword>
<evidence type="ECO:0000256" key="2">
    <source>
        <dbReference type="SAM" id="Phobius"/>
    </source>
</evidence>
<dbReference type="EMBL" id="JACCCC010000001">
    <property type="protein sequence ID" value="NYE50663.1"/>
    <property type="molecule type" value="Genomic_DNA"/>
</dbReference>
<evidence type="ECO:0000256" key="3">
    <source>
        <dbReference type="SAM" id="SignalP"/>
    </source>
</evidence>
<feature type="region of interest" description="Disordered" evidence="1">
    <location>
        <begin position="759"/>
        <end position="833"/>
    </location>
</feature>
<protein>
    <recommendedName>
        <fullName evidence="6">Secreted protein</fullName>
    </recommendedName>
</protein>
<gene>
    <name evidence="4" type="ORF">HDA32_005783</name>
</gene>
<keyword evidence="5" id="KW-1185">Reference proteome</keyword>
<feature type="signal peptide" evidence="3">
    <location>
        <begin position="1"/>
        <end position="22"/>
    </location>
</feature>
<feature type="compositionally biased region" description="Acidic residues" evidence="1">
    <location>
        <begin position="247"/>
        <end position="258"/>
    </location>
</feature>
<dbReference type="RefSeq" id="WP_179646115.1">
    <property type="nucleotide sequence ID" value="NZ_BAAAYY010000045.1"/>
</dbReference>
<evidence type="ECO:0008006" key="6">
    <source>
        <dbReference type="Google" id="ProtNLM"/>
    </source>
</evidence>
<evidence type="ECO:0000313" key="4">
    <source>
        <dbReference type="EMBL" id="NYE50663.1"/>
    </source>
</evidence>
<comment type="caution">
    <text evidence="4">The sequence shown here is derived from an EMBL/GenBank/DDBJ whole genome shotgun (WGS) entry which is preliminary data.</text>
</comment>
<proteinExistence type="predicted"/>
<feature type="region of interest" description="Disordered" evidence="1">
    <location>
        <begin position="310"/>
        <end position="329"/>
    </location>
</feature>
<sequence length="833" mass="86041">MRRIAHLGAVTATALALVPALAAFQPAHNAPGEPAAAPSADGAADEAAPLIVEGITPQAVDEESTVTVTGRITNTTDEPLTDVSVRLRYSSYPLSGRDALDSHAGGEGREPQALGPTLTLDQELAPDASAPYELEADAEDLGLDGGFGVYPLTVDAVDGAGERIGAQNTFLPYTAGGDVDPIEVAWLWPLMDSPQRTDDDTYLDNGLDASLAPDGRLGRLLSAGAQSGALSEELTEEEGAEGAGEGADQDQDTEDDGNGDGGDAGGGGSDAAEDGAAPDDAAGDVPITWAVDPGLLDDVDRLSSAGYQVLDGSAQTDPDDPDSSLQDHEASTNAQMWLEQANAVIGDDPMLATPYATPDIAALLEAGLEDDADDAVSLGRQTVQRVLGRSADPSLAWPADGLMNAATRDFLSANGAESFVLGDDAMPAQPWVQHTPTAAANLPVEDAEEDATALVADSGLTDVLAQDSSGPGGSALARQRFAAETAMITAERPGTSRTVVAAPPRDWNPAPGLAEDLLEASDDLPWLDPVALTDIEGGDAAGQDRQELTYAGQGADAELSGDHLDRVKEIRSDIRLFNSILADDEDPFRPAVLRLESAWWRGEEETAAQLRTRVAASVRETKSQVRVMSGEPVTLASKNGTLGILVANDLSDHPVTVHLSIFSENSERLSIGRFDNSMEIGPGGKTTVYVPLSAKINGRTVLHMSLHNADGEPISSEEVTTPVNVTGLGTSALLISGAAALVLIVALAPRALRRWARKRRRRASASAGARVGTARMISGTAAPGAGEGAEDGDPPVGEDDAAAAPDAMPHNGSEPSGDRPDSSADSTDGSRPQ</sequence>
<feature type="region of interest" description="Disordered" evidence="1">
    <location>
        <begin position="227"/>
        <end position="286"/>
    </location>
</feature>
<feature type="compositionally biased region" description="Acidic residues" evidence="1">
    <location>
        <begin position="788"/>
        <end position="801"/>
    </location>
</feature>
<dbReference type="Proteomes" id="UP000589036">
    <property type="component" value="Unassembled WGS sequence"/>
</dbReference>
<reference evidence="4 5" key="1">
    <citation type="submission" date="2020-07" db="EMBL/GenBank/DDBJ databases">
        <title>Sequencing the genomes of 1000 actinobacteria strains.</title>
        <authorList>
            <person name="Klenk H.-P."/>
        </authorList>
    </citation>
    <scope>NUCLEOTIDE SEQUENCE [LARGE SCALE GENOMIC DNA]</scope>
    <source>
        <strain evidence="4 5">CXB654</strain>
    </source>
</reference>
<dbReference type="AlphaFoldDB" id="A0A852U716"/>
<evidence type="ECO:0000256" key="1">
    <source>
        <dbReference type="SAM" id="MobiDB-lite"/>
    </source>
</evidence>
<feature type="compositionally biased region" description="Low complexity" evidence="1">
    <location>
        <begin position="764"/>
        <end position="775"/>
    </location>
</feature>
<dbReference type="InterPro" id="IPR046112">
    <property type="entry name" value="DUF6049"/>
</dbReference>
<evidence type="ECO:0000313" key="5">
    <source>
        <dbReference type="Proteomes" id="UP000589036"/>
    </source>
</evidence>
<keyword evidence="2" id="KW-1133">Transmembrane helix</keyword>
<accession>A0A852U716</accession>